<keyword evidence="2" id="KW-1185">Reference proteome</keyword>
<organism evidence="1 2">
    <name type="scientific">Lentithecium fluviatile CBS 122367</name>
    <dbReference type="NCBI Taxonomy" id="1168545"/>
    <lineage>
        <taxon>Eukaryota</taxon>
        <taxon>Fungi</taxon>
        <taxon>Dikarya</taxon>
        <taxon>Ascomycota</taxon>
        <taxon>Pezizomycotina</taxon>
        <taxon>Dothideomycetes</taxon>
        <taxon>Pleosporomycetidae</taxon>
        <taxon>Pleosporales</taxon>
        <taxon>Massarineae</taxon>
        <taxon>Lentitheciaceae</taxon>
        <taxon>Lentithecium</taxon>
    </lineage>
</organism>
<evidence type="ECO:0000313" key="1">
    <source>
        <dbReference type="EMBL" id="KAF2684009.1"/>
    </source>
</evidence>
<reference evidence="1" key="1">
    <citation type="journal article" date="2020" name="Stud. Mycol.">
        <title>101 Dothideomycetes genomes: a test case for predicting lifestyles and emergence of pathogens.</title>
        <authorList>
            <person name="Haridas S."/>
            <person name="Albert R."/>
            <person name="Binder M."/>
            <person name="Bloem J."/>
            <person name="Labutti K."/>
            <person name="Salamov A."/>
            <person name="Andreopoulos B."/>
            <person name="Baker S."/>
            <person name="Barry K."/>
            <person name="Bills G."/>
            <person name="Bluhm B."/>
            <person name="Cannon C."/>
            <person name="Castanera R."/>
            <person name="Culley D."/>
            <person name="Daum C."/>
            <person name="Ezra D."/>
            <person name="Gonzalez J."/>
            <person name="Henrissat B."/>
            <person name="Kuo A."/>
            <person name="Liang C."/>
            <person name="Lipzen A."/>
            <person name="Lutzoni F."/>
            <person name="Magnuson J."/>
            <person name="Mondo S."/>
            <person name="Nolan M."/>
            <person name="Ohm R."/>
            <person name="Pangilinan J."/>
            <person name="Park H.-J."/>
            <person name="Ramirez L."/>
            <person name="Alfaro M."/>
            <person name="Sun H."/>
            <person name="Tritt A."/>
            <person name="Yoshinaga Y."/>
            <person name="Zwiers L.-H."/>
            <person name="Turgeon B."/>
            <person name="Goodwin S."/>
            <person name="Spatafora J."/>
            <person name="Crous P."/>
            <person name="Grigoriev I."/>
        </authorList>
    </citation>
    <scope>NUCLEOTIDE SEQUENCE</scope>
    <source>
        <strain evidence="1">CBS 122367</strain>
    </source>
</reference>
<accession>A0A6G1J1I6</accession>
<proteinExistence type="predicted"/>
<gene>
    <name evidence="1" type="ORF">K458DRAFT_418329</name>
</gene>
<dbReference type="Proteomes" id="UP000799291">
    <property type="component" value="Unassembled WGS sequence"/>
</dbReference>
<dbReference type="AlphaFoldDB" id="A0A6G1J1I6"/>
<sequence length="90" mass="9731">MRLAALIRGASGGTCLLRQRFVTVMKPPASLRPSTFSSGRAASCRDFLNRFVAWFAADTTRLATKVLQSAPSDPFGFALRAASDELVTHD</sequence>
<name>A0A6G1J1I6_9PLEO</name>
<evidence type="ECO:0000313" key="2">
    <source>
        <dbReference type="Proteomes" id="UP000799291"/>
    </source>
</evidence>
<dbReference type="EMBL" id="MU005582">
    <property type="protein sequence ID" value="KAF2684009.1"/>
    <property type="molecule type" value="Genomic_DNA"/>
</dbReference>
<protein>
    <submittedName>
        <fullName evidence="1">Uncharacterized protein</fullName>
    </submittedName>
</protein>